<feature type="chain" id="PRO_5034218722" evidence="1">
    <location>
        <begin position="22"/>
        <end position="250"/>
    </location>
</feature>
<feature type="signal peptide" evidence="1">
    <location>
        <begin position="1"/>
        <end position="21"/>
    </location>
</feature>
<accession>A0A8D8U1F7</accession>
<evidence type="ECO:0000256" key="1">
    <source>
        <dbReference type="SAM" id="SignalP"/>
    </source>
</evidence>
<dbReference type="AlphaFoldDB" id="A0A8D8U1F7"/>
<sequence length="250" mass="28573">MKLVSLLLLAVACVMLQFVAPEKIANRSCKFCRDAEFDNDEDADNDQERDSRELGDVSDLGEKFVILLSDNIISHFSDSEKSRLGDPPKNVCSMDKLVPKFVRCYANETLSPLTSVTMRPTLLILYLSTVAALATAGDHTNIVGKNGTIFSLRSEKERVYEQLPCLNHKVLQRWSELFAKAFDKPHYDNPDTISYFEQYVYDKNFDQVLNYINEIYSIPIEKKNIVKMISTFFSAVGLKPDYRHHDPEDL</sequence>
<evidence type="ECO:0000313" key="2">
    <source>
        <dbReference type="EMBL" id="CAG6694227.1"/>
    </source>
</evidence>
<organism evidence="2">
    <name type="scientific">Cacopsylla melanoneura</name>
    <dbReference type="NCBI Taxonomy" id="428564"/>
    <lineage>
        <taxon>Eukaryota</taxon>
        <taxon>Metazoa</taxon>
        <taxon>Ecdysozoa</taxon>
        <taxon>Arthropoda</taxon>
        <taxon>Hexapoda</taxon>
        <taxon>Insecta</taxon>
        <taxon>Pterygota</taxon>
        <taxon>Neoptera</taxon>
        <taxon>Paraneoptera</taxon>
        <taxon>Hemiptera</taxon>
        <taxon>Sternorrhyncha</taxon>
        <taxon>Psylloidea</taxon>
        <taxon>Psyllidae</taxon>
        <taxon>Psyllinae</taxon>
        <taxon>Cacopsylla</taxon>
    </lineage>
</organism>
<dbReference type="EMBL" id="HBUF01316989">
    <property type="protein sequence ID" value="CAG6694227.1"/>
    <property type="molecule type" value="Transcribed_RNA"/>
</dbReference>
<keyword evidence="1" id="KW-0732">Signal</keyword>
<protein>
    <submittedName>
        <fullName evidence="2">Uncharacterized protein</fullName>
    </submittedName>
</protein>
<name>A0A8D8U1F7_9HEMI</name>
<proteinExistence type="predicted"/>
<reference evidence="2" key="1">
    <citation type="submission" date="2021-05" db="EMBL/GenBank/DDBJ databases">
        <authorList>
            <person name="Alioto T."/>
            <person name="Alioto T."/>
            <person name="Gomez Garrido J."/>
        </authorList>
    </citation>
    <scope>NUCLEOTIDE SEQUENCE</scope>
</reference>